<feature type="domain" description="CMP/dCMP-type deaminase" evidence="5">
    <location>
        <begin position="20"/>
        <end position="156"/>
    </location>
</feature>
<evidence type="ECO:0000256" key="3">
    <source>
        <dbReference type="ARBA" id="ARBA00022801"/>
    </source>
</evidence>
<evidence type="ECO:0000259" key="5">
    <source>
        <dbReference type="PROSITE" id="PS51747"/>
    </source>
</evidence>
<dbReference type="OrthoDB" id="9795347at2"/>
<dbReference type="NCBIfam" id="NF004064">
    <property type="entry name" value="PRK05578.1"/>
    <property type="match status" value="1"/>
</dbReference>
<evidence type="ECO:0000313" key="7">
    <source>
        <dbReference type="Proteomes" id="UP000294830"/>
    </source>
</evidence>
<sequence>MEKTYTFTYKEYSSLDDLPETDKKLVYCALEAQGKAYAAYSNFQVGAAILFEDGTMISGNNQENAAYPSGLCAERTAMFYAQANYPDKAIAAIAITSATAKVPNRKPVFPCGSCRQVLLESEQRNGKPIRVICYGASQIVEVPSTASLLPLHFIFEK</sequence>
<reference evidence="6 7" key="1">
    <citation type="submission" date="2019-03" db="EMBL/GenBank/DDBJ databases">
        <title>Genomic Encyclopedia of Archaeal and Bacterial Type Strains, Phase II (KMG-II): from individual species to whole genera.</title>
        <authorList>
            <person name="Goeker M."/>
        </authorList>
    </citation>
    <scope>NUCLEOTIDE SEQUENCE [LARGE SCALE GENOMIC DNA]</scope>
    <source>
        <strain evidence="6 7">RL-C</strain>
    </source>
</reference>
<dbReference type="Gene3D" id="3.40.140.10">
    <property type="entry name" value="Cytidine Deaminase, domain 2"/>
    <property type="match status" value="1"/>
</dbReference>
<dbReference type="InterPro" id="IPR016192">
    <property type="entry name" value="APOBEC/CMP_deaminase_Zn-bd"/>
</dbReference>
<keyword evidence="2" id="KW-0479">Metal-binding</keyword>
<dbReference type="GO" id="GO:0072527">
    <property type="term" value="P:pyrimidine-containing compound metabolic process"/>
    <property type="evidence" value="ECO:0007669"/>
    <property type="project" value="UniProtKB-ARBA"/>
</dbReference>
<accession>A0A4V2RQ91</accession>
<protein>
    <submittedName>
        <fullName evidence="6">Cytidine deaminase</fullName>
    </submittedName>
</protein>
<evidence type="ECO:0000256" key="2">
    <source>
        <dbReference type="ARBA" id="ARBA00022723"/>
    </source>
</evidence>
<dbReference type="EMBL" id="SLWB01000003">
    <property type="protein sequence ID" value="TCN70670.1"/>
    <property type="molecule type" value="Genomic_DNA"/>
</dbReference>
<evidence type="ECO:0000256" key="1">
    <source>
        <dbReference type="ARBA" id="ARBA00006576"/>
    </source>
</evidence>
<comment type="caution">
    <text evidence="6">The sequence shown here is derived from an EMBL/GenBank/DDBJ whole genome shotgun (WGS) entry which is preliminary data.</text>
</comment>
<gene>
    <name evidence="6" type="ORF">CLV25_103191</name>
</gene>
<evidence type="ECO:0000256" key="4">
    <source>
        <dbReference type="ARBA" id="ARBA00022833"/>
    </source>
</evidence>
<dbReference type="InterPro" id="IPR002125">
    <property type="entry name" value="CMP_dCMP_dom"/>
</dbReference>
<dbReference type="GO" id="GO:0004126">
    <property type="term" value="F:cytidine deaminase activity"/>
    <property type="evidence" value="ECO:0007669"/>
    <property type="project" value="UniProtKB-ARBA"/>
</dbReference>
<dbReference type="InterPro" id="IPR016193">
    <property type="entry name" value="Cytidine_deaminase-like"/>
</dbReference>
<dbReference type="PANTHER" id="PTHR11644:SF2">
    <property type="entry name" value="CYTIDINE DEAMINASE"/>
    <property type="match status" value="1"/>
</dbReference>
<dbReference type="Proteomes" id="UP000294830">
    <property type="component" value="Unassembled WGS sequence"/>
</dbReference>
<proteinExistence type="inferred from homology"/>
<dbReference type="SUPFAM" id="SSF53927">
    <property type="entry name" value="Cytidine deaminase-like"/>
    <property type="match status" value="1"/>
</dbReference>
<evidence type="ECO:0000313" key="6">
    <source>
        <dbReference type="EMBL" id="TCN70670.1"/>
    </source>
</evidence>
<keyword evidence="7" id="KW-1185">Reference proteome</keyword>
<organism evidence="6 7">
    <name type="scientific">Acetobacteroides hydrogenigenes</name>
    <dbReference type="NCBI Taxonomy" id="979970"/>
    <lineage>
        <taxon>Bacteria</taxon>
        <taxon>Pseudomonadati</taxon>
        <taxon>Bacteroidota</taxon>
        <taxon>Bacteroidia</taxon>
        <taxon>Bacteroidales</taxon>
        <taxon>Rikenellaceae</taxon>
        <taxon>Acetobacteroides</taxon>
    </lineage>
</organism>
<keyword evidence="3" id="KW-0378">Hydrolase</keyword>
<dbReference type="PROSITE" id="PS00903">
    <property type="entry name" value="CYT_DCMP_DEAMINASES_1"/>
    <property type="match status" value="1"/>
</dbReference>
<dbReference type="GO" id="GO:0042802">
    <property type="term" value="F:identical protein binding"/>
    <property type="evidence" value="ECO:0007669"/>
    <property type="project" value="UniProtKB-ARBA"/>
</dbReference>
<dbReference type="AlphaFoldDB" id="A0A4V2RQ91"/>
<dbReference type="GO" id="GO:0055086">
    <property type="term" value="P:nucleobase-containing small molecule metabolic process"/>
    <property type="evidence" value="ECO:0007669"/>
    <property type="project" value="UniProtKB-ARBA"/>
</dbReference>
<dbReference type="GO" id="GO:0005829">
    <property type="term" value="C:cytosol"/>
    <property type="evidence" value="ECO:0007669"/>
    <property type="project" value="TreeGrafter"/>
</dbReference>
<dbReference type="PANTHER" id="PTHR11644">
    <property type="entry name" value="CYTIDINE DEAMINASE"/>
    <property type="match status" value="1"/>
</dbReference>
<dbReference type="CDD" id="cd01283">
    <property type="entry name" value="cytidine_deaminase"/>
    <property type="match status" value="1"/>
</dbReference>
<comment type="similarity">
    <text evidence="1">Belongs to the cytidine and deoxycytidylate deaminase family.</text>
</comment>
<dbReference type="Pfam" id="PF00383">
    <property type="entry name" value="dCMP_cyt_deam_1"/>
    <property type="match status" value="1"/>
</dbReference>
<dbReference type="RefSeq" id="WP_131838528.1">
    <property type="nucleotide sequence ID" value="NZ_SLWB01000003.1"/>
</dbReference>
<name>A0A4V2RQ91_9BACT</name>
<dbReference type="InterPro" id="IPR050202">
    <property type="entry name" value="Cyt/Deoxycyt_deaminase"/>
</dbReference>
<dbReference type="PROSITE" id="PS51747">
    <property type="entry name" value="CYT_DCMP_DEAMINASES_2"/>
    <property type="match status" value="1"/>
</dbReference>
<keyword evidence="4" id="KW-0862">Zinc</keyword>
<dbReference type="GO" id="GO:0008270">
    <property type="term" value="F:zinc ion binding"/>
    <property type="evidence" value="ECO:0007669"/>
    <property type="project" value="InterPro"/>
</dbReference>